<keyword evidence="1" id="KW-1133">Transmembrane helix</keyword>
<reference evidence="3 4" key="1">
    <citation type="submission" date="2014-06" db="EMBL/GenBank/DDBJ databases">
        <authorList>
            <person name="Swart Estienne"/>
        </authorList>
    </citation>
    <scope>NUCLEOTIDE SEQUENCE [LARGE SCALE GENOMIC DNA]</scope>
    <source>
        <strain evidence="3 4">130c</strain>
    </source>
</reference>
<keyword evidence="1" id="KW-0472">Membrane</keyword>
<organism evidence="3 4">
    <name type="scientific">Stylonychia lemnae</name>
    <name type="common">Ciliate</name>
    <dbReference type="NCBI Taxonomy" id="5949"/>
    <lineage>
        <taxon>Eukaryota</taxon>
        <taxon>Sar</taxon>
        <taxon>Alveolata</taxon>
        <taxon>Ciliophora</taxon>
        <taxon>Intramacronucleata</taxon>
        <taxon>Spirotrichea</taxon>
        <taxon>Stichotrichia</taxon>
        <taxon>Sporadotrichida</taxon>
        <taxon>Oxytrichidae</taxon>
        <taxon>Stylonychinae</taxon>
        <taxon>Stylonychia</taxon>
    </lineage>
</organism>
<keyword evidence="2" id="KW-0732">Signal</keyword>
<dbReference type="InParanoid" id="A0A078AMG5"/>
<feature type="chain" id="PRO_5001729502" description="Intimal thickness related receptor IRP domain-containing protein" evidence="2">
    <location>
        <begin position="21"/>
        <end position="358"/>
    </location>
</feature>
<keyword evidence="4" id="KW-1185">Reference proteome</keyword>
<dbReference type="EMBL" id="CCKQ01011045">
    <property type="protein sequence ID" value="CDW82582.1"/>
    <property type="molecule type" value="Genomic_DNA"/>
</dbReference>
<sequence length="358" mass="42964">MDRSVYFTIYIFLFIMGVHSHEWGSKYTEIFDNKKPEKMESLNELFTALNQIKNFWFNTVVIHFCFEMRLVKHKYECTDLDEFKASRQRNYQLRNIVLGHIFMLLSINFIFQILDEEERKATQLQTHSYKITLISTSYMRFIFDLVLLVMIVMNFKFIFVDLVIKMIFTPLLVQKSYHWLHDYNVVYKFSFQSTMFFLQGSTLVYLFYFQSKLRETNDSNFRLELIERSDSRDTIFQYRFLKEDIRADSTESYNLTTQCSTNYNLNSTADYNSEIRTNTVIVRVNDQDQKQQDQLFYKKQDTYIKIAQSITLDEEITQNLSSQIKEQDGELPKILLSEGSDFQRFILYCMGFKLIPGY</sequence>
<name>A0A078AMG5_STYLE</name>
<proteinExistence type="predicted"/>
<feature type="transmembrane region" description="Helical" evidence="1">
    <location>
        <begin position="96"/>
        <end position="114"/>
    </location>
</feature>
<feature type="transmembrane region" description="Helical" evidence="1">
    <location>
        <begin position="185"/>
        <end position="208"/>
    </location>
</feature>
<feature type="signal peptide" evidence="2">
    <location>
        <begin position="1"/>
        <end position="20"/>
    </location>
</feature>
<feature type="transmembrane region" description="Helical" evidence="1">
    <location>
        <begin position="141"/>
        <end position="164"/>
    </location>
</feature>
<evidence type="ECO:0008006" key="5">
    <source>
        <dbReference type="Google" id="ProtNLM"/>
    </source>
</evidence>
<evidence type="ECO:0000313" key="4">
    <source>
        <dbReference type="Proteomes" id="UP000039865"/>
    </source>
</evidence>
<dbReference type="Proteomes" id="UP000039865">
    <property type="component" value="Unassembled WGS sequence"/>
</dbReference>
<keyword evidence="1" id="KW-0812">Transmembrane</keyword>
<gene>
    <name evidence="3" type="primary">Contig15433.g16447</name>
    <name evidence="3" type="ORF">STYLEM_11615</name>
</gene>
<evidence type="ECO:0000313" key="3">
    <source>
        <dbReference type="EMBL" id="CDW82582.1"/>
    </source>
</evidence>
<evidence type="ECO:0000256" key="1">
    <source>
        <dbReference type="SAM" id="Phobius"/>
    </source>
</evidence>
<evidence type="ECO:0000256" key="2">
    <source>
        <dbReference type="SAM" id="SignalP"/>
    </source>
</evidence>
<dbReference type="AlphaFoldDB" id="A0A078AMG5"/>
<accession>A0A078AMG5</accession>
<protein>
    <recommendedName>
        <fullName evidence="5">Intimal thickness related receptor IRP domain-containing protein</fullName>
    </recommendedName>
</protein>